<proteinExistence type="predicted"/>
<reference evidence="2 3" key="1">
    <citation type="journal article" date="2019" name="Commun. Biol.">
        <title>The bagworm genome reveals a unique fibroin gene that provides high tensile strength.</title>
        <authorList>
            <person name="Kono N."/>
            <person name="Nakamura H."/>
            <person name="Ohtoshi R."/>
            <person name="Tomita M."/>
            <person name="Numata K."/>
            <person name="Arakawa K."/>
        </authorList>
    </citation>
    <scope>NUCLEOTIDE SEQUENCE [LARGE SCALE GENOMIC DNA]</scope>
</reference>
<protein>
    <submittedName>
        <fullName evidence="2">Uncharacterized protein</fullName>
    </submittedName>
</protein>
<organism evidence="2 3">
    <name type="scientific">Eumeta variegata</name>
    <name type="common">Bagworm moth</name>
    <name type="synonym">Eumeta japonica</name>
    <dbReference type="NCBI Taxonomy" id="151549"/>
    <lineage>
        <taxon>Eukaryota</taxon>
        <taxon>Metazoa</taxon>
        <taxon>Ecdysozoa</taxon>
        <taxon>Arthropoda</taxon>
        <taxon>Hexapoda</taxon>
        <taxon>Insecta</taxon>
        <taxon>Pterygota</taxon>
        <taxon>Neoptera</taxon>
        <taxon>Endopterygota</taxon>
        <taxon>Lepidoptera</taxon>
        <taxon>Glossata</taxon>
        <taxon>Ditrysia</taxon>
        <taxon>Tineoidea</taxon>
        <taxon>Psychidae</taxon>
        <taxon>Oiketicinae</taxon>
        <taxon>Eumeta</taxon>
    </lineage>
</organism>
<accession>A0A4C1TKI6</accession>
<sequence>MMRPSRYWILKDEASDRTERQKERDKDAPGRAGDGRRVCGAVDLVKYFGMSHRYRSKKCKVHMHKSEGAIIKNQMKSQSFRHTIIVKDLRLI</sequence>
<keyword evidence="3" id="KW-1185">Reference proteome</keyword>
<comment type="caution">
    <text evidence="2">The sequence shown here is derived from an EMBL/GenBank/DDBJ whole genome shotgun (WGS) entry which is preliminary data.</text>
</comment>
<name>A0A4C1TKI6_EUMVA</name>
<gene>
    <name evidence="2" type="ORF">EVAR_10517_1</name>
</gene>
<evidence type="ECO:0000313" key="3">
    <source>
        <dbReference type="Proteomes" id="UP000299102"/>
    </source>
</evidence>
<evidence type="ECO:0000256" key="1">
    <source>
        <dbReference type="SAM" id="MobiDB-lite"/>
    </source>
</evidence>
<evidence type="ECO:0000313" key="2">
    <source>
        <dbReference type="EMBL" id="GBP13957.1"/>
    </source>
</evidence>
<feature type="region of interest" description="Disordered" evidence="1">
    <location>
        <begin position="12"/>
        <end position="33"/>
    </location>
</feature>
<dbReference type="AlphaFoldDB" id="A0A4C1TKI6"/>
<dbReference type="Proteomes" id="UP000299102">
    <property type="component" value="Unassembled WGS sequence"/>
</dbReference>
<dbReference type="EMBL" id="BGZK01000060">
    <property type="protein sequence ID" value="GBP13957.1"/>
    <property type="molecule type" value="Genomic_DNA"/>
</dbReference>